<comment type="caution">
    <text evidence="3">The sequence shown here is derived from an EMBL/GenBank/DDBJ whole genome shotgun (WGS) entry which is preliminary data.</text>
</comment>
<organism evidence="3 4">
    <name type="scientific">Paenibacillus eucommiae</name>
    <dbReference type="NCBI Taxonomy" id="1355755"/>
    <lineage>
        <taxon>Bacteria</taxon>
        <taxon>Bacillati</taxon>
        <taxon>Bacillota</taxon>
        <taxon>Bacilli</taxon>
        <taxon>Bacillales</taxon>
        <taxon>Paenibacillaceae</taxon>
        <taxon>Paenibacillus</taxon>
    </lineage>
</organism>
<proteinExistence type="predicted"/>
<dbReference type="Pfam" id="PF07171">
    <property type="entry name" value="MlrC_C"/>
    <property type="match status" value="1"/>
</dbReference>
<evidence type="ECO:0000313" key="3">
    <source>
        <dbReference type="EMBL" id="MBP1989431.1"/>
    </source>
</evidence>
<feature type="domain" description="Microcystin LR degradation protein MlrC N-terminal" evidence="2">
    <location>
        <begin position="2"/>
        <end position="287"/>
    </location>
</feature>
<feature type="domain" description="Microcystin LR degradation protein MlrC C-terminal" evidence="1">
    <location>
        <begin position="298"/>
        <end position="478"/>
    </location>
</feature>
<name>A0ABS4IR07_9BACL</name>
<evidence type="ECO:0000313" key="4">
    <source>
        <dbReference type="Proteomes" id="UP001519287"/>
    </source>
</evidence>
<keyword evidence="4" id="KW-1185">Reference proteome</keyword>
<dbReference type="Pfam" id="PF07364">
    <property type="entry name" value="DUF1485"/>
    <property type="match status" value="1"/>
</dbReference>
<dbReference type="InterPro" id="IPR015995">
    <property type="entry name" value="MlrC_N"/>
</dbReference>
<dbReference type="Proteomes" id="UP001519287">
    <property type="component" value="Unassembled WGS sequence"/>
</dbReference>
<sequence>MRIWVGGILQESNTFSPKKASMDDFYSHIYFVGSELEKVTISNEFNGFRQAAAEVNAAYTPGFLCQAVSSGVFEKQSFEQLKELLRQQVKQAIGCDGVYFALHGAMVAEGCDDVEGELIHEIRQVIGSDIPLVISLDLHANVTQRMVGLVNGIVGYRTYPHIDFIETGYAAGKLLFSIVSKEKQPSIALRKIPMIVPAENSQTMRGPFADLWKEAEAGEQRGDSLATSLYPVQPWLDIEEMGSAIVVVGEDQARAEQEADRLAELFWNKRHEFDIKLVQVSDIVQLALREKGEGPFVISDSADSPGAGSTGDSNYVLRQLLELGVQDQLSCLLTMVDAPAVDKAIAAGVGQQVELTVGHTLSPGYGEPFTVTGIVSIIGDGNFYFQGGTVAKNTQGHMGRCVVLKIGRISVLLKEMAVFTGDPGMYRSVGLEPLQADIVLVKSANQFRADYEGISKHIYILDTPGSSTANLTSLTFHKLQKPFFPFEDNFNWKQAK</sequence>
<evidence type="ECO:0000259" key="2">
    <source>
        <dbReference type="Pfam" id="PF07364"/>
    </source>
</evidence>
<reference evidence="3 4" key="1">
    <citation type="submission" date="2021-03" db="EMBL/GenBank/DDBJ databases">
        <title>Genomic Encyclopedia of Type Strains, Phase IV (KMG-IV): sequencing the most valuable type-strain genomes for metagenomic binning, comparative biology and taxonomic classification.</title>
        <authorList>
            <person name="Goeker M."/>
        </authorList>
    </citation>
    <scope>NUCLEOTIDE SEQUENCE [LARGE SCALE GENOMIC DNA]</scope>
    <source>
        <strain evidence="3 4">DSM 26048</strain>
    </source>
</reference>
<dbReference type="RefSeq" id="WP_209970241.1">
    <property type="nucleotide sequence ID" value="NZ_JAGGLB010000002.1"/>
</dbReference>
<dbReference type="EMBL" id="JAGGLB010000002">
    <property type="protein sequence ID" value="MBP1989431.1"/>
    <property type="molecule type" value="Genomic_DNA"/>
</dbReference>
<accession>A0ABS4IR07</accession>
<evidence type="ECO:0000259" key="1">
    <source>
        <dbReference type="Pfam" id="PF07171"/>
    </source>
</evidence>
<gene>
    <name evidence="3" type="ORF">J2Z66_001026</name>
</gene>
<protein>
    <submittedName>
        <fullName evidence="3">Microcystin degradation protein MlrC</fullName>
    </submittedName>
</protein>
<dbReference type="InterPro" id="IPR010799">
    <property type="entry name" value="MlrC_C"/>
</dbReference>
<dbReference type="InterPro" id="IPR009197">
    <property type="entry name" value="MlrC"/>
</dbReference>
<dbReference type="PIRSF" id="PIRSF012702">
    <property type="entry name" value="UCP012702"/>
    <property type="match status" value="1"/>
</dbReference>